<evidence type="ECO:0000313" key="4">
    <source>
        <dbReference type="EMBL" id="SER72445.1"/>
    </source>
</evidence>
<gene>
    <name evidence="4" type="ORF">SAMN04487973_11422</name>
</gene>
<dbReference type="PANTHER" id="PTHR12526">
    <property type="entry name" value="GLYCOSYLTRANSFERASE"/>
    <property type="match status" value="1"/>
</dbReference>
<sequence>MYYFITSMLDFHLSGIEHAQIKRLNLFHEHHVDAQILTIDYSTIQHQNMNTYKLNSLDLINLFDYFQKATNYHGHRTKLGDISAPRGTQMRQEGNLFKFFRQDHLLMRVEVWHDRYVHQITFYDIFNNPTQIDIYDQRGFLSQRQLLGFDNRLAQRLYYDIDGKLVLKTNFTNSNENFFQLVNYKGKDYFFTSKQNLNTFFFDELAKNDSQQTTFIVDRNFIVESAIFNMKAQARCYFYTHNTVVEDANDPQNSKPFTTINAYLAHQSRVNGLISPTQHQLDDIKQRWHPKFKQYQIPVGSISKKQLNATPVKTSERIPYKLINVARIHEQKRLEDTINVFKLIHDKIPKATLDIHGYVNDVPLSKKLISLVNQLNLNSAITFRNYSSDIDQIYDTAQLFLFTSRYEGYGLAIMEALSHGVPVMSYDINYGPNEIIQSNYDGFLFKQKDISGMANQAIKLLQDQSQLQIMSTHAYASRPQFSNDAAWQAWLPIINERKEEN</sequence>
<evidence type="ECO:0000259" key="3">
    <source>
        <dbReference type="Pfam" id="PF00534"/>
    </source>
</evidence>
<dbReference type="EMBL" id="FOGK01000014">
    <property type="protein sequence ID" value="SER72445.1"/>
    <property type="molecule type" value="Genomic_DNA"/>
</dbReference>
<feature type="domain" description="Glycosyl transferase family 1" evidence="3">
    <location>
        <begin position="319"/>
        <end position="475"/>
    </location>
</feature>
<name>A0A1H9RIS8_9LACO</name>
<dbReference type="Gene3D" id="3.40.50.2000">
    <property type="entry name" value="Glycogen Phosphorylase B"/>
    <property type="match status" value="3"/>
</dbReference>
<evidence type="ECO:0000313" key="5">
    <source>
        <dbReference type="Proteomes" id="UP000182818"/>
    </source>
</evidence>
<keyword evidence="2" id="KW-0808">Transferase</keyword>
<keyword evidence="1" id="KW-0328">Glycosyltransferase</keyword>
<keyword evidence="5" id="KW-1185">Reference proteome</keyword>
<dbReference type="Pfam" id="PF00534">
    <property type="entry name" value="Glycos_transf_1"/>
    <property type="match status" value="1"/>
</dbReference>
<protein>
    <submittedName>
        <fullName evidence="4">Poly(Glycerol-phosphate) alpha-glucosyltransferase</fullName>
    </submittedName>
</protein>
<dbReference type="InterPro" id="IPR001296">
    <property type="entry name" value="Glyco_trans_1"/>
</dbReference>
<evidence type="ECO:0000256" key="1">
    <source>
        <dbReference type="ARBA" id="ARBA00022676"/>
    </source>
</evidence>
<accession>A0A1H9RIS8</accession>
<evidence type="ECO:0000256" key="2">
    <source>
        <dbReference type="ARBA" id="ARBA00022679"/>
    </source>
</evidence>
<comment type="caution">
    <text evidence="4">The sequence shown here is derived from an EMBL/GenBank/DDBJ whole genome shotgun (WGS) entry which is preliminary data.</text>
</comment>
<organism evidence="4 5">
    <name type="scientific">Pediococcus ethanolidurans</name>
    <dbReference type="NCBI Taxonomy" id="319653"/>
    <lineage>
        <taxon>Bacteria</taxon>
        <taxon>Bacillati</taxon>
        <taxon>Bacillota</taxon>
        <taxon>Bacilli</taxon>
        <taxon>Lactobacillales</taxon>
        <taxon>Lactobacillaceae</taxon>
        <taxon>Pediococcus</taxon>
    </lineage>
</organism>
<dbReference type="RefSeq" id="WP_057806823.1">
    <property type="nucleotide sequence ID" value="NZ_BJYP01000029.1"/>
</dbReference>
<proteinExistence type="predicted"/>
<dbReference type="SUPFAM" id="SSF53756">
    <property type="entry name" value="UDP-Glycosyltransferase/glycogen phosphorylase"/>
    <property type="match status" value="1"/>
</dbReference>
<dbReference type="Proteomes" id="UP000182818">
    <property type="component" value="Unassembled WGS sequence"/>
</dbReference>
<dbReference type="GeneID" id="76043879"/>
<reference evidence="4 5" key="1">
    <citation type="submission" date="2016-10" db="EMBL/GenBank/DDBJ databases">
        <authorList>
            <person name="Varghese N."/>
            <person name="Submissions S."/>
        </authorList>
    </citation>
    <scope>NUCLEOTIDE SEQUENCE [LARGE SCALE GENOMIC DNA]</scope>
    <source>
        <strain evidence="4 5">CGMCC 1.3889</strain>
    </source>
</reference>
<dbReference type="PANTHER" id="PTHR12526:SF629">
    <property type="entry name" value="TEICHURONIC ACID BIOSYNTHESIS GLYCOSYLTRANSFERASE TUAH-RELATED"/>
    <property type="match status" value="1"/>
</dbReference>